<comment type="caution">
    <text evidence="1">The sequence shown here is derived from an EMBL/GenBank/DDBJ whole genome shotgun (WGS) entry which is preliminary data.</text>
</comment>
<sequence>MTDTRRTNAEIRQWYREQVARILDFNRQWITEGYSARERAERAWRIRHDARIEARNMMTEPREVELLQARDMAVYGDPNGPTFEFLVEQARHAGLEEYAIYEAIIDGSYRTNADINRRLGL</sequence>
<dbReference type="HOGENOM" id="CLU_2033811_0_0_7"/>
<protein>
    <submittedName>
        <fullName evidence="1">Uncharacterized protein</fullName>
    </submittedName>
</protein>
<evidence type="ECO:0000313" key="1">
    <source>
        <dbReference type="EMBL" id="ETX05653.1"/>
    </source>
</evidence>
<organism evidence="1 2">
    <name type="scientific">Candidatus Entotheonella gemina</name>
    <dbReference type="NCBI Taxonomy" id="1429439"/>
    <lineage>
        <taxon>Bacteria</taxon>
        <taxon>Pseudomonadati</taxon>
        <taxon>Nitrospinota/Tectimicrobiota group</taxon>
        <taxon>Candidatus Tectimicrobiota</taxon>
        <taxon>Candidatus Entotheonellia</taxon>
        <taxon>Candidatus Entotheonellales</taxon>
        <taxon>Candidatus Entotheonellaceae</taxon>
        <taxon>Candidatus Entotheonella</taxon>
    </lineage>
</organism>
<dbReference type="PATRIC" id="fig|1429439.4.peg.3684"/>
<accession>W4M635</accession>
<dbReference type="AlphaFoldDB" id="W4M635"/>
<proteinExistence type="predicted"/>
<keyword evidence="2" id="KW-1185">Reference proteome</keyword>
<dbReference type="Proteomes" id="UP000019140">
    <property type="component" value="Unassembled WGS sequence"/>
</dbReference>
<name>W4M635_9BACT</name>
<dbReference type="EMBL" id="AZHX01000906">
    <property type="protein sequence ID" value="ETX05653.1"/>
    <property type="molecule type" value="Genomic_DNA"/>
</dbReference>
<evidence type="ECO:0000313" key="2">
    <source>
        <dbReference type="Proteomes" id="UP000019140"/>
    </source>
</evidence>
<reference evidence="1 2" key="1">
    <citation type="journal article" date="2014" name="Nature">
        <title>An environmental bacterial taxon with a large and distinct metabolic repertoire.</title>
        <authorList>
            <person name="Wilson M.C."/>
            <person name="Mori T."/>
            <person name="Ruckert C."/>
            <person name="Uria A.R."/>
            <person name="Helf M.J."/>
            <person name="Takada K."/>
            <person name="Gernert C."/>
            <person name="Steffens U.A."/>
            <person name="Heycke N."/>
            <person name="Schmitt S."/>
            <person name="Rinke C."/>
            <person name="Helfrich E.J."/>
            <person name="Brachmann A.O."/>
            <person name="Gurgui C."/>
            <person name="Wakimoto T."/>
            <person name="Kracht M."/>
            <person name="Crusemann M."/>
            <person name="Hentschel U."/>
            <person name="Abe I."/>
            <person name="Matsunaga S."/>
            <person name="Kalinowski J."/>
            <person name="Takeyama H."/>
            <person name="Piel J."/>
        </authorList>
    </citation>
    <scope>NUCLEOTIDE SEQUENCE [LARGE SCALE GENOMIC DNA]</scope>
    <source>
        <strain evidence="2">TSY2</strain>
    </source>
</reference>
<gene>
    <name evidence="1" type="ORF">ETSY2_21725</name>
</gene>